<dbReference type="SUPFAM" id="SSF100950">
    <property type="entry name" value="NagB/RpiA/CoA transferase-like"/>
    <property type="match status" value="1"/>
</dbReference>
<dbReference type="InterPro" id="IPR037171">
    <property type="entry name" value="NagB/RpiA_transferase-like"/>
</dbReference>
<dbReference type="InterPro" id="IPR003741">
    <property type="entry name" value="LUD_dom"/>
</dbReference>
<dbReference type="PANTHER" id="PTHR36179:SF2">
    <property type="entry name" value="LUD DOMAIN-CONTAINING PROTEIN"/>
    <property type="match status" value="1"/>
</dbReference>
<evidence type="ECO:0000259" key="1">
    <source>
        <dbReference type="Pfam" id="PF02589"/>
    </source>
</evidence>
<reference evidence="2 3" key="1">
    <citation type="submission" date="2019-11" db="EMBL/GenBank/DDBJ databases">
        <title>Comparative genomics of hydrocarbon-degrading Desulfosarcina strains.</title>
        <authorList>
            <person name="Watanabe M."/>
            <person name="Kojima H."/>
            <person name="Fukui M."/>
        </authorList>
    </citation>
    <scope>NUCLEOTIDE SEQUENCE [LARGE SCALE GENOMIC DNA]</scope>
    <source>
        <strain evidence="2 3">PP31</strain>
    </source>
</reference>
<dbReference type="AlphaFoldDB" id="A0A5K7Z978"/>
<dbReference type="Gene3D" id="3.40.50.10420">
    <property type="entry name" value="NagB/RpiA/CoA transferase-like"/>
    <property type="match status" value="1"/>
</dbReference>
<dbReference type="PANTHER" id="PTHR36179">
    <property type="entry name" value="LUD_DOM DOMAIN-CONTAINING PROTEIN"/>
    <property type="match status" value="1"/>
</dbReference>
<dbReference type="Proteomes" id="UP000427769">
    <property type="component" value="Chromosome"/>
</dbReference>
<evidence type="ECO:0000313" key="3">
    <source>
        <dbReference type="Proteomes" id="UP000427769"/>
    </source>
</evidence>
<dbReference type="Pfam" id="PF02589">
    <property type="entry name" value="LUD_dom"/>
    <property type="match status" value="1"/>
</dbReference>
<gene>
    <name evidence="2" type="ORF">DSCW_50250</name>
</gene>
<keyword evidence="3" id="KW-1185">Reference proteome</keyword>
<sequence length="214" mass="23440">MESDYRSWLWDKWAERCVKNLIKNEFDARFVPDASAAATVIMELAAPFESFGFGGSDTTRSLGIIEKLKAAGKTVHDHWQADLSKEEDLSIRLAQGRCDCFLCSANAISATGEIVNVDGIGNRTNAMTFGTQKVVIVAGMNKVTPDLDSALKRVRDVAAPMRAKSLNMKTPCAESGRCSDCRVPQRICRITAILHRKPMLTDISVVLIGQSLGF</sequence>
<dbReference type="OrthoDB" id="9809147at2"/>
<name>A0A5K7Z978_9BACT</name>
<accession>A0A5K7Z978</accession>
<dbReference type="RefSeq" id="WP_155306335.1">
    <property type="nucleotide sequence ID" value="NZ_AP021875.1"/>
</dbReference>
<organism evidence="2 3">
    <name type="scientific">Desulfosarcina widdelii</name>
    <dbReference type="NCBI Taxonomy" id="947919"/>
    <lineage>
        <taxon>Bacteria</taxon>
        <taxon>Pseudomonadati</taxon>
        <taxon>Thermodesulfobacteriota</taxon>
        <taxon>Desulfobacteria</taxon>
        <taxon>Desulfobacterales</taxon>
        <taxon>Desulfosarcinaceae</taxon>
        <taxon>Desulfosarcina</taxon>
    </lineage>
</organism>
<feature type="domain" description="LUD" evidence="1">
    <location>
        <begin position="15"/>
        <end position="208"/>
    </location>
</feature>
<protein>
    <recommendedName>
        <fullName evidence="1">LUD domain-containing protein</fullName>
    </recommendedName>
</protein>
<evidence type="ECO:0000313" key="2">
    <source>
        <dbReference type="EMBL" id="BBO77608.1"/>
    </source>
</evidence>
<dbReference type="InterPro" id="IPR024185">
    <property type="entry name" value="FTHF_cligase-like_sf"/>
</dbReference>
<dbReference type="KEGG" id="dwd:DSCW_50250"/>
<dbReference type="EMBL" id="AP021875">
    <property type="protein sequence ID" value="BBO77608.1"/>
    <property type="molecule type" value="Genomic_DNA"/>
</dbReference>
<proteinExistence type="predicted"/>